<evidence type="ECO:0000313" key="6">
    <source>
        <dbReference type="EMBL" id="KAJ6217990.1"/>
    </source>
</evidence>
<name>A0A9Q0RL19_BLOTA</name>
<dbReference type="InterPro" id="IPR007946">
    <property type="entry name" value="AAR2"/>
</dbReference>
<evidence type="ECO:0000259" key="4">
    <source>
        <dbReference type="Pfam" id="PF05282"/>
    </source>
</evidence>
<accession>A0A9Q0RL19</accession>
<dbReference type="PANTHER" id="PTHR12689:SF4">
    <property type="entry name" value="PROTEIN AAR2 HOMOLOG"/>
    <property type="match status" value="1"/>
</dbReference>
<keyword evidence="7" id="KW-1185">Reference proteome</keyword>
<reference evidence="6" key="1">
    <citation type="submission" date="2022-12" db="EMBL/GenBank/DDBJ databases">
        <title>Genome assemblies of Blomia tropicalis.</title>
        <authorList>
            <person name="Cui Y."/>
        </authorList>
    </citation>
    <scope>NUCLEOTIDE SEQUENCE</scope>
    <source>
        <tissue evidence="6">Adult mites</tissue>
    </source>
</reference>
<protein>
    <recommendedName>
        <fullName evidence="2">Protein AAR2 homolog</fullName>
    </recommendedName>
    <alternativeName>
        <fullName evidence="3">AAR2 splicing factor homolog</fullName>
    </alternativeName>
</protein>
<comment type="similarity">
    <text evidence="1">Belongs to the AAR2 family.</text>
</comment>
<dbReference type="Gene3D" id="1.25.40.550">
    <property type="entry name" value="Aar2, C-terminal domain-like"/>
    <property type="match status" value="1"/>
</dbReference>
<dbReference type="Gene3D" id="2.60.34.20">
    <property type="match status" value="1"/>
</dbReference>
<gene>
    <name evidence="6" type="ORF">RDWZM_009147</name>
</gene>
<organism evidence="6 7">
    <name type="scientific">Blomia tropicalis</name>
    <name type="common">Mite</name>
    <dbReference type="NCBI Taxonomy" id="40697"/>
    <lineage>
        <taxon>Eukaryota</taxon>
        <taxon>Metazoa</taxon>
        <taxon>Ecdysozoa</taxon>
        <taxon>Arthropoda</taxon>
        <taxon>Chelicerata</taxon>
        <taxon>Arachnida</taxon>
        <taxon>Acari</taxon>
        <taxon>Acariformes</taxon>
        <taxon>Sarcoptiformes</taxon>
        <taxon>Astigmata</taxon>
        <taxon>Glycyphagoidea</taxon>
        <taxon>Echimyopodidae</taxon>
        <taxon>Blomia</taxon>
    </lineage>
</organism>
<evidence type="ECO:0000256" key="1">
    <source>
        <dbReference type="ARBA" id="ARBA00006281"/>
    </source>
</evidence>
<evidence type="ECO:0000259" key="5">
    <source>
        <dbReference type="Pfam" id="PF20981"/>
    </source>
</evidence>
<sequence length="382" mass="44101">MAKTNVNEIIHIPMNNEISQQTAKFLVKNCGTLIIHNFPIGSEFGIDLSIHYTGEKFMGMKMIPPGLHFIYYSLVDKEQHSTAPRSGFFHNFTQGEILVCRWDPAAEDISTNLEDSPLIERLKSSFVNGQLDSQLGAYQFDQYQTWVSLTDYISYELLAKINPICGRIYSASSLVYKPEKDGTIIPRVDKDGLPEMIISPEATIRFQCETPKRFLYPLNATPDEITKHSMDSTFTLESILQLPAFANNEGNLLGEFQFAFISFLLGHTFEAFEYWRDILRIICCSREALSNKHELFLSFIRVVYFQLKQTNEAIFADIVENENQVFLYIRTFILNLRDSVELNINRELVKRGEKFAQSLQKDMEWNFDYEPDNELPVIVETE</sequence>
<feature type="domain" description="AAR2 C-terminal" evidence="4">
    <location>
        <begin position="210"/>
        <end position="368"/>
    </location>
</feature>
<dbReference type="EMBL" id="JAPWDV010000003">
    <property type="protein sequence ID" value="KAJ6217990.1"/>
    <property type="molecule type" value="Genomic_DNA"/>
</dbReference>
<evidence type="ECO:0000313" key="7">
    <source>
        <dbReference type="Proteomes" id="UP001142055"/>
    </source>
</evidence>
<dbReference type="AlphaFoldDB" id="A0A9Q0RL19"/>
<dbReference type="InterPro" id="IPR038514">
    <property type="entry name" value="AAR2_C_sf"/>
</dbReference>
<proteinExistence type="inferred from homology"/>
<dbReference type="GO" id="GO:0000244">
    <property type="term" value="P:spliceosomal tri-snRNP complex assembly"/>
    <property type="evidence" value="ECO:0007669"/>
    <property type="project" value="TreeGrafter"/>
</dbReference>
<dbReference type="FunFam" id="2.60.34.20:FF:000001">
    <property type="entry name" value="protein AAR2 homolog"/>
    <property type="match status" value="1"/>
</dbReference>
<evidence type="ECO:0000256" key="3">
    <source>
        <dbReference type="ARBA" id="ARBA00030625"/>
    </source>
</evidence>
<dbReference type="InterPro" id="IPR033648">
    <property type="entry name" value="AAR2_C"/>
</dbReference>
<dbReference type="Proteomes" id="UP001142055">
    <property type="component" value="Chromosome 3"/>
</dbReference>
<dbReference type="PANTHER" id="PTHR12689">
    <property type="entry name" value="A1 CISTRON SPLICING FACTOR AAR2-RELATED"/>
    <property type="match status" value="1"/>
</dbReference>
<dbReference type="InterPro" id="IPR038516">
    <property type="entry name" value="AAR2_N_sf"/>
</dbReference>
<dbReference type="OMA" id="VWQSGGL"/>
<dbReference type="CDD" id="cd13778">
    <property type="entry name" value="Aar2_C"/>
    <property type="match status" value="1"/>
</dbReference>
<dbReference type="InterPro" id="IPR033647">
    <property type="entry name" value="Aar2_N"/>
</dbReference>
<dbReference type="Pfam" id="PF20981">
    <property type="entry name" value="AAR2_1st"/>
    <property type="match status" value="1"/>
</dbReference>
<dbReference type="CDD" id="cd13777">
    <property type="entry name" value="Aar2_N"/>
    <property type="match status" value="1"/>
</dbReference>
<dbReference type="Pfam" id="PF05282">
    <property type="entry name" value="AAR2"/>
    <property type="match status" value="1"/>
</dbReference>
<evidence type="ECO:0000256" key="2">
    <source>
        <dbReference type="ARBA" id="ARBA00016372"/>
    </source>
</evidence>
<feature type="domain" description="AAR2 N-terminal" evidence="5">
    <location>
        <begin position="31"/>
        <end position="163"/>
    </location>
</feature>
<comment type="caution">
    <text evidence="6">The sequence shown here is derived from an EMBL/GenBank/DDBJ whole genome shotgun (WGS) entry which is preliminary data.</text>
</comment>